<evidence type="ECO:0000256" key="3">
    <source>
        <dbReference type="ARBA" id="ARBA00005610"/>
    </source>
</evidence>
<dbReference type="GO" id="GO:0005789">
    <property type="term" value="C:endoplasmic reticulum membrane"/>
    <property type="evidence" value="ECO:0007669"/>
    <property type="project" value="UniProtKB-SubCell"/>
</dbReference>
<evidence type="ECO:0000256" key="5">
    <source>
        <dbReference type="ARBA" id="ARBA00022692"/>
    </source>
</evidence>
<dbReference type="EMBL" id="MH602663">
    <property type="protein sequence ID" value="QBH72908.1"/>
    <property type="molecule type" value="mRNA"/>
</dbReference>
<keyword evidence="6 13" id="KW-0732">Signal</keyword>
<evidence type="ECO:0000256" key="4">
    <source>
        <dbReference type="ARBA" id="ARBA00021110"/>
    </source>
</evidence>
<keyword evidence="9 11" id="KW-0472">Membrane</keyword>
<accession>A0A481SW22</accession>
<organism evidence="14">
    <name type="scientific">Essigella californica</name>
    <dbReference type="NCBI Taxonomy" id="759921"/>
    <lineage>
        <taxon>Eukaryota</taxon>
        <taxon>Metazoa</taxon>
        <taxon>Ecdysozoa</taxon>
        <taxon>Arthropoda</taxon>
        <taxon>Hexapoda</taxon>
        <taxon>Insecta</taxon>
        <taxon>Pterygota</taxon>
        <taxon>Neoptera</taxon>
        <taxon>Paraneoptera</taxon>
        <taxon>Hemiptera</taxon>
        <taxon>Sternorrhyncha</taxon>
        <taxon>Aphidomorpha</taxon>
        <taxon>Aphidoidea</taxon>
        <taxon>Aphididae</taxon>
        <taxon>Lachninae</taxon>
        <taxon>Essigella</taxon>
    </lineage>
</organism>
<dbReference type="InterPro" id="IPR008856">
    <property type="entry name" value="TRAP_beta"/>
</dbReference>
<evidence type="ECO:0000256" key="7">
    <source>
        <dbReference type="ARBA" id="ARBA00022824"/>
    </source>
</evidence>
<feature type="chain" id="PRO_5019738729" description="Translocon-associated protein subunit beta" evidence="13">
    <location>
        <begin position="24"/>
        <end position="198"/>
    </location>
</feature>
<proteinExistence type="evidence at transcript level"/>
<comment type="subunit">
    <text evidence="11">Heterotetramer of TRAP-alpha, TRAP-beta, TRAP-delta and TRAP-gamma.</text>
</comment>
<protein>
    <recommendedName>
        <fullName evidence="4 11">Translocon-associated protein subunit beta</fullName>
        <shortName evidence="11">TRAP-beta</shortName>
    </recommendedName>
    <alternativeName>
        <fullName evidence="11">Signal sequence receptor subunit beta</fullName>
    </alternativeName>
</protein>
<evidence type="ECO:0000256" key="13">
    <source>
        <dbReference type="SAM" id="SignalP"/>
    </source>
</evidence>
<evidence type="ECO:0000256" key="10">
    <source>
        <dbReference type="ARBA" id="ARBA00023180"/>
    </source>
</evidence>
<evidence type="ECO:0000256" key="1">
    <source>
        <dbReference type="ARBA" id="ARBA00002838"/>
    </source>
</evidence>
<keyword evidence="5 12" id="KW-0812">Transmembrane</keyword>
<evidence type="ECO:0000256" key="11">
    <source>
        <dbReference type="PIRNR" id="PIRNR016400"/>
    </source>
</evidence>
<dbReference type="AlphaFoldDB" id="A0A481SW22"/>
<keyword evidence="10" id="KW-0325">Glycoprotein</keyword>
<evidence type="ECO:0000256" key="8">
    <source>
        <dbReference type="ARBA" id="ARBA00022989"/>
    </source>
</evidence>
<comment type="similarity">
    <text evidence="3 11">Belongs to the TRAP-beta family.</text>
</comment>
<dbReference type="Pfam" id="PF05753">
    <property type="entry name" value="TRAP_beta"/>
    <property type="match status" value="1"/>
</dbReference>
<evidence type="ECO:0000256" key="6">
    <source>
        <dbReference type="ARBA" id="ARBA00022729"/>
    </source>
</evidence>
<evidence type="ECO:0000313" key="14">
    <source>
        <dbReference type="EMBL" id="QBH72908.1"/>
    </source>
</evidence>
<evidence type="ECO:0000256" key="2">
    <source>
        <dbReference type="ARBA" id="ARBA00004115"/>
    </source>
</evidence>
<comment type="subcellular location">
    <subcellularLocation>
        <location evidence="2">Endoplasmic reticulum membrane</location>
        <topology evidence="2">Single-pass type I membrane protein</topology>
    </subcellularLocation>
</comment>
<evidence type="ECO:0000256" key="12">
    <source>
        <dbReference type="SAM" id="Phobius"/>
    </source>
</evidence>
<dbReference type="PANTHER" id="PTHR12861:SF3">
    <property type="entry name" value="TRANSLOCON-ASSOCIATED PROTEIN SUBUNIT BETA"/>
    <property type="match status" value="1"/>
</dbReference>
<feature type="transmembrane region" description="Helical" evidence="12">
    <location>
        <begin position="159"/>
        <end position="179"/>
    </location>
</feature>
<keyword evidence="7 11" id="KW-0256">Endoplasmic reticulum</keyword>
<sequence>MYSFKSIVLITSICISLCVFSQCSEEPQARLLVSKQVLNKLLVQDSDILVKYTIYNVGSVPATNVILQDSGFPDEAFATVKGNLNIQFNRIPVGANVTHAVVIKPLTYGRFNFSAAVVQYKSSENSVEPQFAISSEPGEGYIISYAEYDKKFSPHLLDWFAFALMSLPAVVAPFVMWWVSKSKYELILKQKREKVSKD</sequence>
<reference evidence="14" key="1">
    <citation type="journal article" date="2019" name="Sci. Rep.">
        <title>No signal of deleterious mutation accumulation in conserved gene sequences of extant asexual hexapods.</title>
        <authorList>
            <person name="Brandt A."/>
            <person name="Bast J."/>
            <person name="Scheu S."/>
            <person name="Meusemann K."/>
            <person name="Donath A."/>
            <person name="Schuette K."/>
            <person name="Machida R."/>
            <person name="Kraaijeveld K."/>
        </authorList>
    </citation>
    <scope>NUCLEOTIDE SEQUENCE</scope>
    <source>
        <strain evidence="14">OG11485</strain>
    </source>
</reference>
<comment type="function">
    <text evidence="1 11">TRAP proteins are part of a complex whose function is to bind calcium to the ER membrane and thereby regulate the retention of ER resident proteins.</text>
</comment>
<feature type="signal peptide" evidence="13">
    <location>
        <begin position="1"/>
        <end position="23"/>
    </location>
</feature>
<evidence type="ECO:0000256" key="9">
    <source>
        <dbReference type="ARBA" id="ARBA00023136"/>
    </source>
</evidence>
<dbReference type="PIRSF" id="PIRSF016400">
    <property type="entry name" value="TRAP_beta"/>
    <property type="match status" value="1"/>
</dbReference>
<name>A0A481SW22_9HEMI</name>
<dbReference type="PANTHER" id="PTHR12861">
    <property type="entry name" value="TRANSLOCON-ASSOCIATED PROTEIN, BETA SUBUNIT PRECURSOR TRAP-BETA SIGNAL SEQUENCE RECEPTOR BETA SUBUNIT"/>
    <property type="match status" value="1"/>
</dbReference>
<keyword evidence="8 12" id="KW-1133">Transmembrane helix</keyword>